<accession>A0A0K2UFU0</accession>
<dbReference type="OrthoDB" id="6416275at2759"/>
<dbReference type="GO" id="GO:0008170">
    <property type="term" value="F:N-methyltransferase activity"/>
    <property type="evidence" value="ECO:0007669"/>
    <property type="project" value="TreeGrafter"/>
</dbReference>
<comment type="similarity">
    <text evidence="1">Belongs to the class I-like SAM-binding methyltransferase superfamily. NNMT/PNMT/TEMT family.</text>
</comment>
<dbReference type="Proteomes" id="UP000675881">
    <property type="component" value="Chromosome 7"/>
</dbReference>
<evidence type="ECO:0000313" key="7">
    <source>
        <dbReference type="Proteomes" id="UP000675881"/>
    </source>
</evidence>
<dbReference type="InterPro" id="IPR029063">
    <property type="entry name" value="SAM-dependent_MTases_sf"/>
</dbReference>
<keyword evidence="2" id="KW-0489">Methyltransferase</keyword>
<dbReference type="PANTHER" id="PTHR10867:SF17">
    <property type="entry name" value="NICOTINAMIDE N-METHYLTRANSFERASE"/>
    <property type="match status" value="1"/>
</dbReference>
<dbReference type="GO" id="GO:0005829">
    <property type="term" value="C:cytosol"/>
    <property type="evidence" value="ECO:0007669"/>
    <property type="project" value="TreeGrafter"/>
</dbReference>
<evidence type="ECO:0000256" key="2">
    <source>
        <dbReference type="ARBA" id="ARBA00022603"/>
    </source>
</evidence>
<dbReference type="AlphaFoldDB" id="A0A0K2UFU0"/>
<gene>
    <name evidence="5" type="ORF">LSAA_13226</name>
</gene>
<dbReference type="EMBL" id="HACA01019569">
    <property type="protein sequence ID" value="CDW36930.1"/>
    <property type="molecule type" value="Transcribed_RNA"/>
</dbReference>
<name>A0A0K2UFU0_LEPSM</name>
<protein>
    <submittedName>
        <fullName evidence="5">(salmon louse) hypothetical protein</fullName>
    </submittedName>
</protein>
<evidence type="ECO:0000256" key="4">
    <source>
        <dbReference type="ARBA" id="ARBA00022691"/>
    </source>
</evidence>
<dbReference type="GO" id="GO:0032259">
    <property type="term" value="P:methylation"/>
    <property type="evidence" value="ECO:0007669"/>
    <property type="project" value="UniProtKB-KW"/>
</dbReference>
<evidence type="ECO:0000313" key="6">
    <source>
        <dbReference type="EMBL" id="CDW36930.1"/>
    </source>
</evidence>
<reference evidence="5" key="2">
    <citation type="submission" date="2021-02" db="EMBL/GenBank/DDBJ databases">
        <authorList>
            <person name="Bekaert M."/>
        </authorList>
    </citation>
    <scope>NUCLEOTIDE SEQUENCE</scope>
    <source>
        <strain evidence="5">IoA-00</strain>
    </source>
</reference>
<dbReference type="Pfam" id="PF01234">
    <property type="entry name" value="NNMT_PNMT_TEMT"/>
    <property type="match status" value="1"/>
</dbReference>
<evidence type="ECO:0000313" key="5">
    <source>
        <dbReference type="EMBL" id="CAF3004990.1"/>
    </source>
</evidence>
<dbReference type="InterPro" id="IPR000940">
    <property type="entry name" value="NNMT_TEMT_trans"/>
</dbReference>
<evidence type="ECO:0000256" key="3">
    <source>
        <dbReference type="ARBA" id="ARBA00022679"/>
    </source>
</evidence>
<dbReference type="Gene3D" id="3.40.50.150">
    <property type="entry name" value="Vaccinia Virus protein VP39"/>
    <property type="match status" value="1"/>
</dbReference>
<dbReference type="EMBL" id="HG994586">
    <property type="protein sequence ID" value="CAF3004990.1"/>
    <property type="molecule type" value="Genomic_DNA"/>
</dbReference>
<reference evidence="6" key="1">
    <citation type="submission" date="2014-05" db="EMBL/GenBank/DDBJ databases">
        <authorList>
            <person name="Chronopoulou M."/>
        </authorList>
    </citation>
    <scope>NUCLEOTIDE SEQUENCE</scope>
    <source>
        <tissue evidence="6">Whole organism</tissue>
    </source>
</reference>
<dbReference type="PROSITE" id="PS51681">
    <property type="entry name" value="SAM_MT_NNMT_PNMT_TEMT"/>
    <property type="match status" value="1"/>
</dbReference>
<sequence>MTSNSDLRSLHSKIDSYYAKGYLDTWCGNVRKEWSEFLNRFFTILTKEFFKELKDEPRVLDIGCGPSISNIIAASSWSSHIILADFLESNRVEVRGFWRGPDDEYSYCFNWNHHFKFNGVLELNPNISDIESRTRNAIRGVYFCDVLNDESMFLVEDSKVINQDSRIKADVVIASLVLDVVALNHKTFLRALINVSKCLKPNGIILLQGSLGESIYTVGSAVFPVMNIDELGLKKIFYEASMNVLKWETTTHITTHYFAVLRMK</sequence>
<organism evidence="6">
    <name type="scientific">Lepeophtheirus salmonis</name>
    <name type="common">Salmon louse</name>
    <name type="synonym">Caligus salmonis</name>
    <dbReference type="NCBI Taxonomy" id="72036"/>
    <lineage>
        <taxon>Eukaryota</taxon>
        <taxon>Metazoa</taxon>
        <taxon>Ecdysozoa</taxon>
        <taxon>Arthropoda</taxon>
        <taxon>Crustacea</taxon>
        <taxon>Multicrustacea</taxon>
        <taxon>Hexanauplia</taxon>
        <taxon>Copepoda</taxon>
        <taxon>Siphonostomatoida</taxon>
        <taxon>Caligidae</taxon>
        <taxon>Lepeophtheirus</taxon>
    </lineage>
</organism>
<keyword evidence="3" id="KW-0808">Transferase</keyword>
<keyword evidence="7" id="KW-1185">Reference proteome</keyword>
<dbReference type="SUPFAM" id="SSF53335">
    <property type="entry name" value="S-adenosyl-L-methionine-dependent methyltransferases"/>
    <property type="match status" value="1"/>
</dbReference>
<proteinExistence type="inferred from homology"/>
<evidence type="ECO:0000256" key="1">
    <source>
        <dbReference type="ARBA" id="ARBA00007996"/>
    </source>
</evidence>
<keyword evidence="4" id="KW-0949">S-adenosyl-L-methionine</keyword>
<dbReference type="PANTHER" id="PTHR10867">
    <property type="entry name" value="NNMT/PNMT/TEMT FAMILY MEMBER"/>
    <property type="match status" value="1"/>
</dbReference>